<keyword evidence="2" id="KW-1185">Reference proteome</keyword>
<organism evidence="1 2">
    <name type="scientific">Pandoraea faecigallinarum</name>
    <dbReference type="NCBI Taxonomy" id="656179"/>
    <lineage>
        <taxon>Bacteria</taxon>
        <taxon>Pseudomonadati</taxon>
        <taxon>Pseudomonadota</taxon>
        <taxon>Betaproteobacteria</taxon>
        <taxon>Burkholderiales</taxon>
        <taxon>Burkholderiaceae</taxon>
        <taxon>Pandoraea</taxon>
    </lineage>
</organism>
<name>A0A173H005_9BURK</name>
<reference evidence="1" key="1">
    <citation type="submission" date="2016-06" db="EMBL/GenBank/DDBJ databases">
        <title>Complete Genome Sequence of Pandoraea faecigallinarum DSM-23572.</title>
        <authorList>
            <person name="Yong D."/>
            <person name="Ee R."/>
            <person name="Lim Y.-L."/>
            <person name="Yin W.-F."/>
            <person name="Chan K.-G."/>
        </authorList>
    </citation>
    <scope>NUCLEOTIDE SEQUENCE</scope>
    <source>
        <strain evidence="1">DSM 23572</strain>
    </source>
</reference>
<proteinExistence type="predicted"/>
<dbReference type="Proteomes" id="UP000035651">
    <property type="component" value="Chromosome"/>
</dbReference>
<dbReference type="EMBL" id="CP011807">
    <property type="protein sequence ID" value="ANI21753.1"/>
    <property type="molecule type" value="Genomic_DNA"/>
</dbReference>
<dbReference type="STRING" id="656179.AB870_26380"/>
<dbReference type="AlphaFoldDB" id="A0A173H005"/>
<sequence length="67" mass="7964">MSFFNLAVLALPESVEKQTFYLYYIHRVKNIKVVASEMGISRSAFYKRVESFREQAYRAYERMVETA</sequence>
<accession>A0A173H005</accession>
<evidence type="ECO:0000313" key="2">
    <source>
        <dbReference type="Proteomes" id="UP000035651"/>
    </source>
</evidence>
<protein>
    <submittedName>
        <fullName evidence="1">Uncharacterized protein</fullName>
    </submittedName>
</protein>
<gene>
    <name evidence="1" type="ORF">AB870_25995</name>
</gene>
<evidence type="ECO:0000313" key="1">
    <source>
        <dbReference type="EMBL" id="ANI21753.1"/>
    </source>
</evidence>